<evidence type="ECO:0000259" key="9">
    <source>
        <dbReference type="Pfam" id="PF21082"/>
    </source>
</evidence>
<dbReference type="Pfam" id="PF21082">
    <property type="entry name" value="MS_channel_3rd"/>
    <property type="match status" value="1"/>
</dbReference>
<feature type="domain" description="Mechanosensitive ion channel MscS" evidence="8">
    <location>
        <begin position="120"/>
        <end position="186"/>
    </location>
</feature>
<evidence type="ECO:0000313" key="10">
    <source>
        <dbReference type="EMBL" id="QLG62762.1"/>
    </source>
</evidence>
<dbReference type="KEGG" id="halu:HUG12_13910"/>
<dbReference type="InterPro" id="IPR011066">
    <property type="entry name" value="MscS_channel_C_sf"/>
</dbReference>
<dbReference type="AlphaFoldDB" id="A0A7D5QHH1"/>
<dbReference type="InterPro" id="IPR049278">
    <property type="entry name" value="MS_channel_C"/>
</dbReference>
<dbReference type="SUPFAM" id="SSF82689">
    <property type="entry name" value="Mechanosensitive channel protein MscS (YggB), C-terminal domain"/>
    <property type="match status" value="1"/>
</dbReference>
<dbReference type="GO" id="GO:0008381">
    <property type="term" value="F:mechanosensitive monoatomic ion channel activity"/>
    <property type="evidence" value="ECO:0007669"/>
    <property type="project" value="InterPro"/>
</dbReference>
<evidence type="ECO:0000256" key="1">
    <source>
        <dbReference type="ARBA" id="ARBA00004651"/>
    </source>
</evidence>
<dbReference type="Gene3D" id="3.30.70.100">
    <property type="match status" value="1"/>
</dbReference>
<feature type="transmembrane region" description="Helical" evidence="7">
    <location>
        <begin position="35"/>
        <end position="55"/>
    </location>
</feature>
<keyword evidence="3" id="KW-1003">Cell membrane</keyword>
<dbReference type="InterPro" id="IPR010920">
    <property type="entry name" value="LSM_dom_sf"/>
</dbReference>
<dbReference type="SUPFAM" id="SSF50182">
    <property type="entry name" value="Sm-like ribonucleoproteins"/>
    <property type="match status" value="1"/>
</dbReference>
<comment type="subcellular location">
    <subcellularLocation>
        <location evidence="1">Cell membrane</location>
        <topology evidence="1">Multi-pass membrane protein</topology>
    </subcellularLocation>
</comment>
<dbReference type="GO" id="GO:0005886">
    <property type="term" value="C:plasma membrane"/>
    <property type="evidence" value="ECO:0007669"/>
    <property type="project" value="UniProtKB-SubCell"/>
</dbReference>
<comment type="similarity">
    <text evidence="2">Belongs to the MscS (TC 1.A.23) family.</text>
</comment>
<accession>A0A7D5QHH1</accession>
<evidence type="ECO:0000256" key="2">
    <source>
        <dbReference type="ARBA" id="ARBA00008017"/>
    </source>
</evidence>
<evidence type="ECO:0000256" key="6">
    <source>
        <dbReference type="ARBA" id="ARBA00023136"/>
    </source>
</evidence>
<dbReference type="InterPro" id="IPR006685">
    <property type="entry name" value="MscS_channel_2nd"/>
</dbReference>
<protein>
    <submittedName>
        <fullName evidence="10">Mechanosensitive ion channel family protein</fullName>
    </submittedName>
</protein>
<dbReference type="InterPro" id="IPR045275">
    <property type="entry name" value="MscS_archaea/bacteria_type"/>
</dbReference>
<feature type="domain" description="Mechanosensitive ion channel MscS C-terminal" evidence="9">
    <location>
        <begin position="196"/>
        <end position="288"/>
    </location>
</feature>
<dbReference type="InterPro" id="IPR023408">
    <property type="entry name" value="MscS_beta-dom_sf"/>
</dbReference>
<reference evidence="10 11" key="1">
    <citation type="submission" date="2020-06" db="EMBL/GenBank/DDBJ databases">
        <title>NJ-3-1, isolated from saline soil.</title>
        <authorList>
            <person name="Cui H.L."/>
            <person name="Shi X."/>
        </authorList>
    </citation>
    <scope>NUCLEOTIDE SEQUENCE [LARGE SCALE GENOMIC DNA]</scope>
    <source>
        <strain evidence="10 11">NJ-3-1</strain>
    </source>
</reference>
<evidence type="ECO:0000256" key="7">
    <source>
        <dbReference type="SAM" id="Phobius"/>
    </source>
</evidence>
<dbReference type="Gene3D" id="2.30.30.60">
    <property type="match status" value="1"/>
</dbReference>
<feature type="transmembrane region" description="Helical" evidence="7">
    <location>
        <begin position="75"/>
        <end position="97"/>
    </location>
</feature>
<sequence length="327" mass="35756">MQAGTATPTRTEVPVDGPAGSLLGFYNELLNFPGARAAVVLLFLAFGAVVSRYAIRLLGRPIARRFVRQSVAQTVLRGVHVGIILLFGFVGLGAAGIELGNIVLSVGVFSAVVGIILAPIVGSIINGLFVLADQPFEIGDMIELAEGTTGFVDDITLRYTKVFTMDNTFAVIPNSVIRDDLVKNYSAEDERTRLQVDVAVTYESDVETARRLIERAAADCEDVIEGGPDIRIGTARYPAKPTCYIDQFGDHGIHLRLRYWARRPYKLLTVRSKVQTEVWRLLNEEGVDVTIPYPHQHLVFDETSGVADVRVDASQEPSDRSGPADRN</sequence>
<keyword evidence="5 7" id="KW-1133">Transmembrane helix</keyword>
<gene>
    <name evidence="10" type="ORF">HUG12_13910</name>
</gene>
<keyword evidence="11" id="KW-1185">Reference proteome</keyword>
<dbReference type="Pfam" id="PF00924">
    <property type="entry name" value="MS_channel_2nd"/>
    <property type="match status" value="1"/>
</dbReference>
<dbReference type="PANTHER" id="PTHR30221">
    <property type="entry name" value="SMALL-CONDUCTANCE MECHANOSENSITIVE CHANNEL"/>
    <property type="match status" value="1"/>
</dbReference>
<dbReference type="GeneID" id="56038575"/>
<evidence type="ECO:0000256" key="4">
    <source>
        <dbReference type="ARBA" id="ARBA00022692"/>
    </source>
</evidence>
<name>A0A7D5QHH1_9EURY</name>
<keyword evidence="4 7" id="KW-0812">Transmembrane</keyword>
<dbReference type="PANTHER" id="PTHR30221:SF1">
    <property type="entry name" value="SMALL-CONDUCTANCE MECHANOSENSITIVE CHANNEL"/>
    <property type="match status" value="1"/>
</dbReference>
<feature type="transmembrane region" description="Helical" evidence="7">
    <location>
        <begin position="103"/>
        <end position="131"/>
    </location>
</feature>
<dbReference type="RefSeq" id="WP_179269347.1">
    <property type="nucleotide sequence ID" value="NZ_CP058579.1"/>
</dbReference>
<evidence type="ECO:0000256" key="3">
    <source>
        <dbReference type="ARBA" id="ARBA00022475"/>
    </source>
</evidence>
<dbReference type="EMBL" id="CP058579">
    <property type="protein sequence ID" value="QLG62762.1"/>
    <property type="molecule type" value="Genomic_DNA"/>
</dbReference>
<organism evidence="10 11">
    <name type="scientific">Halorarum salinum</name>
    <dbReference type="NCBI Taxonomy" id="2743089"/>
    <lineage>
        <taxon>Archaea</taxon>
        <taxon>Methanobacteriati</taxon>
        <taxon>Methanobacteriota</taxon>
        <taxon>Stenosarchaea group</taxon>
        <taxon>Halobacteria</taxon>
        <taxon>Halobacteriales</taxon>
        <taxon>Haloferacaceae</taxon>
        <taxon>Halorarum</taxon>
    </lineage>
</organism>
<dbReference type="Proteomes" id="UP000509626">
    <property type="component" value="Chromosome"/>
</dbReference>
<dbReference type="OrthoDB" id="11475at2157"/>
<evidence type="ECO:0000259" key="8">
    <source>
        <dbReference type="Pfam" id="PF00924"/>
    </source>
</evidence>
<keyword evidence="6 7" id="KW-0472">Membrane</keyword>
<proteinExistence type="inferred from homology"/>
<evidence type="ECO:0000313" key="11">
    <source>
        <dbReference type="Proteomes" id="UP000509626"/>
    </source>
</evidence>
<evidence type="ECO:0000256" key="5">
    <source>
        <dbReference type="ARBA" id="ARBA00022989"/>
    </source>
</evidence>